<evidence type="ECO:0000256" key="1">
    <source>
        <dbReference type="SAM" id="MobiDB-lite"/>
    </source>
</evidence>
<reference evidence="3" key="1">
    <citation type="journal article" date="2019" name="Int. J. Syst. Evol. Microbiol.">
        <title>The Global Catalogue of Microorganisms (GCM) 10K type strain sequencing project: providing services to taxonomists for standard genome sequencing and annotation.</title>
        <authorList>
            <consortium name="The Broad Institute Genomics Platform"/>
            <consortium name="The Broad Institute Genome Sequencing Center for Infectious Disease"/>
            <person name="Wu L."/>
            <person name="Ma J."/>
        </authorList>
    </citation>
    <scope>NUCLEOTIDE SEQUENCE [LARGE SCALE GENOMIC DNA]</scope>
    <source>
        <strain evidence="3">CGMCC 1.6964</strain>
    </source>
</reference>
<dbReference type="Pfam" id="PF26325">
    <property type="entry name" value="YhjD"/>
    <property type="match status" value="1"/>
</dbReference>
<accession>A0ABQ2KS75</accession>
<keyword evidence="3" id="KW-1185">Reference proteome</keyword>
<proteinExistence type="predicted"/>
<protein>
    <submittedName>
        <fullName evidence="2">Uncharacterized protein</fullName>
    </submittedName>
</protein>
<feature type="region of interest" description="Disordered" evidence="1">
    <location>
        <begin position="128"/>
        <end position="163"/>
    </location>
</feature>
<sequence>MTAVQTTRDELSLIKSYLLLTHILKVFDTDAKRLESDAPMQTSPLYTEMIRSASSCAAVLLSGIRREFKKRNIRICEVNHGENGVDTDYLCRGLHGTLHIDSEPFHREADLRMRAYMGVQVAPVVTDSGRQAAPPVRGYHQRSSSIGTGGKKNSRSYSTGTFA</sequence>
<evidence type="ECO:0000313" key="2">
    <source>
        <dbReference type="EMBL" id="GGN91229.1"/>
    </source>
</evidence>
<name>A0ABQ2KS75_9BACL</name>
<organism evidence="2 3">
    <name type="scientific">Saccharibacillus kuerlensis</name>
    <dbReference type="NCBI Taxonomy" id="459527"/>
    <lineage>
        <taxon>Bacteria</taxon>
        <taxon>Bacillati</taxon>
        <taxon>Bacillota</taxon>
        <taxon>Bacilli</taxon>
        <taxon>Bacillales</taxon>
        <taxon>Paenibacillaceae</taxon>
        <taxon>Saccharibacillus</taxon>
    </lineage>
</organism>
<gene>
    <name evidence="2" type="ORF">GCM10010969_02640</name>
</gene>
<comment type="caution">
    <text evidence="2">The sequence shown here is derived from an EMBL/GenBank/DDBJ whole genome shotgun (WGS) entry which is preliminary data.</text>
</comment>
<dbReference type="EMBL" id="BMLN01000001">
    <property type="protein sequence ID" value="GGN91229.1"/>
    <property type="molecule type" value="Genomic_DNA"/>
</dbReference>
<evidence type="ECO:0000313" key="3">
    <source>
        <dbReference type="Proteomes" id="UP000606653"/>
    </source>
</evidence>
<dbReference type="Proteomes" id="UP000606653">
    <property type="component" value="Unassembled WGS sequence"/>
</dbReference>
<dbReference type="RefSeq" id="WP_018975201.1">
    <property type="nucleotide sequence ID" value="NZ_BMLN01000001.1"/>
</dbReference>
<dbReference type="InterPro" id="IPR058600">
    <property type="entry name" value="YhjD-like"/>
</dbReference>